<dbReference type="OrthoDB" id="674570at28216"/>
<reference evidence="2 3" key="2">
    <citation type="journal article" date="2018" name="Int. J. Syst. Evol. Microbiol.">
        <title>Burkholderia insecticola sp. nov., a gut symbiotic bacterium of the bean bug Riptortus pedestris.</title>
        <authorList>
            <person name="Takeshita K."/>
            <person name="Tamaki H."/>
            <person name="Ohbayashi T."/>
            <person name="Meng X.-Y."/>
            <person name="Sone T."/>
            <person name="Mitani Y."/>
            <person name="Peeters C."/>
            <person name="Kikuchi Y."/>
            <person name="Vandamme P."/>
        </authorList>
    </citation>
    <scope>NUCLEOTIDE SEQUENCE [LARGE SCALE GENOMIC DNA]</scope>
    <source>
        <strain evidence="2">RPE64</strain>
    </source>
</reference>
<dbReference type="PATRIC" id="fig|758793.3.peg.4702"/>
<gene>
    <name evidence="2" type="ORF">BRPE64_CCDS03810</name>
</gene>
<dbReference type="KEGG" id="buo:BRPE64_CCDS03810"/>
<proteinExistence type="predicted"/>
<name>R4WPF0_9BURK</name>
<dbReference type="EMBL" id="AP013060">
    <property type="protein sequence ID" value="BAN26464.1"/>
    <property type="molecule type" value="Genomic_DNA"/>
</dbReference>
<evidence type="ECO:0000313" key="3">
    <source>
        <dbReference type="Proteomes" id="UP000013966"/>
    </source>
</evidence>
<organism evidence="2 3">
    <name type="scientific">Caballeronia insecticola</name>
    <dbReference type="NCBI Taxonomy" id="758793"/>
    <lineage>
        <taxon>Bacteria</taxon>
        <taxon>Pseudomonadati</taxon>
        <taxon>Pseudomonadota</taxon>
        <taxon>Betaproteobacteria</taxon>
        <taxon>Burkholderiales</taxon>
        <taxon>Burkholderiaceae</taxon>
        <taxon>Caballeronia</taxon>
    </lineage>
</organism>
<evidence type="ECO:0000256" key="1">
    <source>
        <dbReference type="SAM" id="Coils"/>
    </source>
</evidence>
<sequence length="62" mass="6906">MKTHSAADDAEDRHQSQLRRIAQLEEENAALKEVNAILRKAVAYYTPVCAPLFESDSTSSLD</sequence>
<keyword evidence="3" id="KW-1185">Reference proteome</keyword>
<feature type="coiled-coil region" evidence="1">
    <location>
        <begin position="7"/>
        <end position="41"/>
    </location>
</feature>
<keyword evidence="1" id="KW-0175">Coiled coil</keyword>
<dbReference type="HOGENOM" id="CLU_2895317_0_0_4"/>
<dbReference type="AlphaFoldDB" id="R4WPF0"/>
<dbReference type="STRING" id="758793.BRPE64_CCDS03810"/>
<dbReference type="RefSeq" id="WP_016347173.1">
    <property type="nucleotide sequence ID" value="NC_021288.1"/>
</dbReference>
<dbReference type="Proteomes" id="UP000013966">
    <property type="component" value="Chromosome 3"/>
</dbReference>
<protein>
    <submittedName>
        <fullName evidence="2">Uncharacterized protein</fullName>
    </submittedName>
</protein>
<accession>R4WPF0</accession>
<reference evidence="2 3" key="1">
    <citation type="journal article" date="2013" name="Genome Announc.">
        <title>Complete Genome Sequence of Burkholderia sp. Strain RPE64, Bacterial Symbiont of the Bean Bug Riptortus pedestris.</title>
        <authorList>
            <person name="Shibata T.F."/>
            <person name="Maeda T."/>
            <person name="Nikoh N."/>
            <person name="Yamaguchi K."/>
            <person name="Oshima K."/>
            <person name="Hattori M."/>
            <person name="Nishiyama T."/>
            <person name="Hasebe M."/>
            <person name="Fukatsu T."/>
            <person name="Kikuchi Y."/>
            <person name="Shigenobu S."/>
        </authorList>
    </citation>
    <scope>NUCLEOTIDE SEQUENCE [LARGE SCALE GENOMIC DNA]</scope>
</reference>
<evidence type="ECO:0000313" key="2">
    <source>
        <dbReference type="EMBL" id="BAN26464.1"/>
    </source>
</evidence>